<accession>A0ABT5GK68</accession>
<gene>
    <name evidence="1" type="ORF">OO014_15355</name>
</gene>
<dbReference type="EMBL" id="JAPFQL010000077">
    <property type="protein sequence ID" value="MDC5698633.1"/>
    <property type="molecule type" value="Genomic_DNA"/>
</dbReference>
<dbReference type="Proteomes" id="UP001150259">
    <property type="component" value="Unassembled WGS sequence"/>
</dbReference>
<comment type="caution">
    <text evidence="1">The sequence shown here is derived from an EMBL/GenBank/DDBJ whole genome shotgun (WGS) entry which is preliminary data.</text>
</comment>
<evidence type="ECO:0000313" key="1">
    <source>
        <dbReference type="EMBL" id="MDC5698633.1"/>
    </source>
</evidence>
<keyword evidence="2" id="KW-1185">Reference proteome</keyword>
<evidence type="ECO:0008006" key="3">
    <source>
        <dbReference type="Google" id="ProtNLM"/>
    </source>
</evidence>
<evidence type="ECO:0000313" key="2">
    <source>
        <dbReference type="Proteomes" id="UP001150259"/>
    </source>
</evidence>
<sequence>MSRSTGFPHQARIFDHLVDDAAVFPPGLAPTDVAVREHLDLRDGPYAAQLGPLLLPASAAAEVAILAGADPRTADRPLRVGLVARPGTPLEPLVDGVDRLNAARSVDVASIEMGWSEDWRRMLDLGVPVVVEVGLGAEQDAALDDIASAVDAEADVRAKFRTGQTPAWAWPDEAALGRFLDATVLRGLAFKLTGGLHHVVRGDYGGEPMHGLLNVVVATHEALDGAEAPDLADVLAGTDIEHLVRCITALDDEHIDRLRGSFTGFGCCGVLDPLTELEALGLLPERTTA</sequence>
<proteinExistence type="predicted"/>
<organism evidence="1 2">
    <name type="scientific">Intrasporangium calvum</name>
    <dbReference type="NCBI Taxonomy" id="53358"/>
    <lineage>
        <taxon>Bacteria</taxon>
        <taxon>Bacillati</taxon>
        <taxon>Actinomycetota</taxon>
        <taxon>Actinomycetes</taxon>
        <taxon>Micrococcales</taxon>
        <taxon>Intrasporangiaceae</taxon>
        <taxon>Intrasporangium</taxon>
    </lineage>
</organism>
<name>A0ABT5GK68_9MICO</name>
<dbReference type="RefSeq" id="WP_272463199.1">
    <property type="nucleotide sequence ID" value="NZ_JAPFQL010000077.1"/>
</dbReference>
<protein>
    <recommendedName>
        <fullName evidence="3">HpcH/HpaI aldolase</fullName>
    </recommendedName>
</protein>
<reference evidence="1 2" key="1">
    <citation type="submission" date="2022-11" db="EMBL/GenBank/DDBJ databases">
        <title>Anaerobic phenanthrene biodegradation by a DNRA strain PheN6.</title>
        <authorList>
            <person name="Zhang Z."/>
        </authorList>
    </citation>
    <scope>NUCLEOTIDE SEQUENCE [LARGE SCALE GENOMIC DNA]</scope>
    <source>
        <strain evidence="1 2">PheN6</strain>
    </source>
</reference>